<feature type="transmembrane region" description="Helical" evidence="8">
    <location>
        <begin position="228"/>
        <end position="248"/>
    </location>
</feature>
<dbReference type="InterPro" id="IPR026046">
    <property type="entry name" value="UBIAD1"/>
</dbReference>
<feature type="transmembrane region" description="Helical" evidence="8">
    <location>
        <begin position="20"/>
        <end position="38"/>
    </location>
</feature>
<dbReference type="GO" id="GO:0004659">
    <property type="term" value="F:prenyltransferase activity"/>
    <property type="evidence" value="ECO:0007669"/>
    <property type="project" value="InterPro"/>
</dbReference>
<reference evidence="9 10" key="1">
    <citation type="submission" date="2018-10" db="EMBL/GenBank/DDBJ databases">
        <authorList>
            <person name="Zhang X."/>
        </authorList>
    </citation>
    <scope>NUCLEOTIDE SEQUENCE [LARGE SCALE GENOMIC DNA]</scope>
    <source>
        <strain evidence="9 10">SK-G1</strain>
    </source>
</reference>
<dbReference type="UniPathway" id="UPA00079"/>
<evidence type="ECO:0000256" key="1">
    <source>
        <dbReference type="ARBA" id="ARBA00004141"/>
    </source>
</evidence>
<feature type="transmembrane region" description="Helical" evidence="8">
    <location>
        <begin position="187"/>
        <end position="207"/>
    </location>
</feature>
<protein>
    <submittedName>
        <fullName evidence="9">Prenyltransferase</fullName>
    </submittedName>
</protein>
<dbReference type="GO" id="GO:0016020">
    <property type="term" value="C:membrane"/>
    <property type="evidence" value="ECO:0007669"/>
    <property type="project" value="UniProtKB-SubCell"/>
</dbReference>
<dbReference type="InterPro" id="IPR044878">
    <property type="entry name" value="UbiA_sf"/>
</dbReference>
<dbReference type="KEGG" id="bacg:D2962_12805"/>
<evidence type="ECO:0000256" key="5">
    <source>
        <dbReference type="ARBA" id="ARBA00022692"/>
    </source>
</evidence>
<evidence type="ECO:0000256" key="2">
    <source>
        <dbReference type="ARBA" id="ARBA00004863"/>
    </source>
</evidence>
<evidence type="ECO:0000256" key="4">
    <source>
        <dbReference type="ARBA" id="ARBA00022679"/>
    </source>
</evidence>
<dbReference type="Pfam" id="PF01040">
    <property type="entry name" value="UbiA"/>
    <property type="match status" value="1"/>
</dbReference>
<sequence length="305" mass="33921">MTTNFKRQWRGFWQLADPKIWVASTVPMVCGAAMAYGLEGVFNIYWFLWCLAGIYLIEIGKNAINEFVDYESGVDRFIAPEKRTPFSGGKKTIVDGLLTVRETKVIAVVTMAGAAVIGLYIAMVREPMVLWVGLLGFLLAAFYSMPPFKLAYRGFGEFVVGFTFGPLVMGGTYLVQTHSLRLEVVPASLVLGFLIANVLLINQYPDYEADARGQKKNWVVRLGKQKAVGVYTALFVMAYVSLLPLIIFTGSPVWLLTFLSIPLARRAIAEAKKYYDDIPRLMEANVKTVQVYQLTGLMLAIAALI</sequence>
<evidence type="ECO:0000256" key="8">
    <source>
        <dbReference type="SAM" id="Phobius"/>
    </source>
</evidence>
<evidence type="ECO:0000313" key="9">
    <source>
        <dbReference type="EMBL" id="AYO31361.1"/>
    </source>
</evidence>
<feature type="transmembrane region" description="Helical" evidence="8">
    <location>
        <begin position="158"/>
        <end position="175"/>
    </location>
</feature>
<keyword evidence="5 8" id="KW-0812">Transmembrane</keyword>
<dbReference type="EMBL" id="CP033169">
    <property type="protein sequence ID" value="AYO31361.1"/>
    <property type="molecule type" value="Genomic_DNA"/>
</dbReference>
<keyword evidence="6 8" id="KW-1133">Transmembrane helix</keyword>
<dbReference type="InterPro" id="IPR000537">
    <property type="entry name" value="UbiA_prenyltransferase"/>
</dbReference>
<proteinExistence type="predicted"/>
<dbReference type="PANTHER" id="PTHR13929">
    <property type="entry name" value="1,4-DIHYDROXY-2-NAPHTHOATE OCTAPRENYLTRANSFERASE"/>
    <property type="match status" value="1"/>
</dbReference>
<feature type="transmembrane region" description="Helical" evidence="8">
    <location>
        <begin position="105"/>
        <end position="122"/>
    </location>
</feature>
<keyword evidence="10" id="KW-1185">Reference proteome</keyword>
<dbReference type="Proteomes" id="UP000280960">
    <property type="component" value="Chromosome"/>
</dbReference>
<dbReference type="GO" id="GO:0042371">
    <property type="term" value="P:vitamin K biosynthetic process"/>
    <property type="evidence" value="ECO:0007669"/>
    <property type="project" value="TreeGrafter"/>
</dbReference>
<comment type="pathway">
    <text evidence="2">Quinol/quinone metabolism; menaquinone biosynthesis.</text>
</comment>
<dbReference type="RefSeq" id="WP_120766402.1">
    <property type="nucleotide sequence ID" value="NZ_CP033169.1"/>
</dbReference>
<accession>A0A3G2R7F0</accession>
<organism evidence="9 10">
    <name type="scientific">Biomaibacter acetigenes</name>
    <dbReference type="NCBI Taxonomy" id="2316383"/>
    <lineage>
        <taxon>Bacteria</taxon>
        <taxon>Bacillati</taxon>
        <taxon>Bacillota</taxon>
        <taxon>Clostridia</taxon>
        <taxon>Thermosediminibacterales</taxon>
        <taxon>Tepidanaerobacteraceae</taxon>
        <taxon>Biomaibacter</taxon>
    </lineage>
</organism>
<keyword evidence="4 9" id="KW-0808">Transferase</keyword>
<feature type="transmembrane region" description="Helical" evidence="8">
    <location>
        <begin position="44"/>
        <end position="60"/>
    </location>
</feature>
<dbReference type="AlphaFoldDB" id="A0A3G2R7F0"/>
<keyword evidence="3" id="KW-0474">Menaquinone biosynthesis</keyword>
<evidence type="ECO:0000256" key="6">
    <source>
        <dbReference type="ARBA" id="ARBA00022989"/>
    </source>
</evidence>
<dbReference type="PIRSF" id="PIRSF005355">
    <property type="entry name" value="UBIAD1"/>
    <property type="match status" value="1"/>
</dbReference>
<dbReference type="Gene3D" id="1.10.357.140">
    <property type="entry name" value="UbiA prenyltransferase"/>
    <property type="match status" value="1"/>
</dbReference>
<evidence type="ECO:0000256" key="3">
    <source>
        <dbReference type="ARBA" id="ARBA00022428"/>
    </source>
</evidence>
<dbReference type="CDD" id="cd13962">
    <property type="entry name" value="PT_UbiA_UBIAD1"/>
    <property type="match status" value="1"/>
</dbReference>
<comment type="subcellular location">
    <subcellularLocation>
        <location evidence="1">Membrane</location>
        <topology evidence="1">Multi-pass membrane protein</topology>
    </subcellularLocation>
</comment>
<keyword evidence="7 8" id="KW-0472">Membrane</keyword>
<evidence type="ECO:0000256" key="7">
    <source>
        <dbReference type="ARBA" id="ARBA00023136"/>
    </source>
</evidence>
<dbReference type="PANTHER" id="PTHR13929:SF0">
    <property type="entry name" value="UBIA PRENYLTRANSFERASE DOMAIN-CONTAINING PROTEIN 1"/>
    <property type="match status" value="1"/>
</dbReference>
<feature type="transmembrane region" description="Helical" evidence="8">
    <location>
        <begin position="128"/>
        <end position="146"/>
    </location>
</feature>
<dbReference type="GO" id="GO:0009234">
    <property type="term" value="P:menaquinone biosynthetic process"/>
    <property type="evidence" value="ECO:0007669"/>
    <property type="project" value="UniProtKB-UniPathway"/>
</dbReference>
<gene>
    <name evidence="9" type="ORF">D2962_12805</name>
</gene>
<evidence type="ECO:0000313" key="10">
    <source>
        <dbReference type="Proteomes" id="UP000280960"/>
    </source>
</evidence>
<name>A0A3G2R7F0_9FIRM</name>